<reference evidence="3" key="2">
    <citation type="submission" date="2013-10" db="EMBL/GenBank/DDBJ databases">
        <authorList>
            <person name="Aslett M."/>
        </authorList>
    </citation>
    <scope>NUCLEOTIDE SEQUENCE [LARGE SCALE GENOMIC DNA]</scope>
    <source>
        <strain evidence="3">Houghton</strain>
    </source>
</reference>
<dbReference type="EMBL" id="HG677184">
    <property type="protein sequence ID" value="CDJ44501.1"/>
    <property type="molecule type" value="Genomic_DNA"/>
</dbReference>
<sequence>PPRQFMVGSIGAFLGAFAVTAAHSIRSQKKHKKGLWKLQNQHIKSMCFMDMDSLAPPMAADASTEEGEKAAKELLQQHA</sequence>
<keyword evidence="2" id="KW-0472">Membrane</keyword>
<dbReference type="OrthoDB" id="10511461at2759"/>
<reference evidence="3" key="1">
    <citation type="submission" date="2013-10" db="EMBL/GenBank/DDBJ databases">
        <title>Genomic analysis of the causative agents of coccidiosis in chickens.</title>
        <authorList>
            <person name="Reid A.J."/>
            <person name="Blake D."/>
            <person name="Billington K."/>
            <person name="Browne H."/>
            <person name="Dunn M."/>
            <person name="Hung S."/>
            <person name="Kawahara F."/>
            <person name="Miranda-Saavedra D."/>
            <person name="Mourier T."/>
            <person name="Nagra H."/>
            <person name="Otto T.D."/>
            <person name="Rawlings N."/>
            <person name="Sanchez A."/>
            <person name="Sanders M."/>
            <person name="Subramaniam C."/>
            <person name="Tay Y."/>
            <person name="Dear P."/>
            <person name="Doerig C."/>
            <person name="Gruber A."/>
            <person name="Parkinson J."/>
            <person name="Shirley M."/>
            <person name="Wan K.L."/>
            <person name="Berriman M."/>
            <person name="Tomley F."/>
            <person name="Pain A."/>
        </authorList>
    </citation>
    <scope>NUCLEOTIDE SEQUENCE [LARGE SCALE GENOMIC DNA]</scope>
    <source>
        <strain evidence="3">Houghton</strain>
    </source>
</reference>
<evidence type="ECO:0000256" key="2">
    <source>
        <dbReference type="SAM" id="Phobius"/>
    </source>
</evidence>
<gene>
    <name evidence="3" type="ORF">ETH_00040650</name>
</gene>
<evidence type="ECO:0000313" key="4">
    <source>
        <dbReference type="Proteomes" id="UP000030747"/>
    </source>
</evidence>
<dbReference type="GeneID" id="25257170"/>
<keyword evidence="4" id="KW-1185">Reference proteome</keyword>
<accession>U6L2W8</accession>
<dbReference type="Proteomes" id="UP000030747">
    <property type="component" value="Unassembled WGS sequence"/>
</dbReference>
<dbReference type="AlphaFoldDB" id="U6L2W8"/>
<evidence type="ECO:0000256" key="1">
    <source>
        <dbReference type="SAM" id="MobiDB-lite"/>
    </source>
</evidence>
<evidence type="ECO:0000313" key="3">
    <source>
        <dbReference type="EMBL" id="CDJ44501.1"/>
    </source>
</evidence>
<dbReference type="VEuPathDB" id="ToxoDB:ETH2_0827800"/>
<feature type="transmembrane region" description="Helical" evidence="2">
    <location>
        <begin position="6"/>
        <end position="25"/>
    </location>
</feature>
<keyword evidence="2" id="KW-1133">Transmembrane helix</keyword>
<organism evidence="3 4">
    <name type="scientific">Eimeria tenella</name>
    <name type="common">Coccidian parasite</name>
    <dbReference type="NCBI Taxonomy" id="5802"/>
    <lineage>
        <taxon>Eukaryota</taxon>
        <taxon>Sar</taxon>
        <taxon>Alveolata</taxon>
        <taxon>Apicomplexa</taxon>
        <taxon>Conoidasida</taxon>
        <taxon>Coccidia</taxon>
        <taxon>Eucoccidiorida</taxon>
        <taxon>Eimeriorina</taxon>
        <taxon>Eimeriidae</taxon>
        <taxon>Eimeria</taxon>
    </lineage>
</organism>
<keyword evidence="2" id="KW-0812">Transmembrane</keyword>
<proteinExistence type="predicted"/>
<protein>
    <submittedName>
        <fullName evidence="3">Uncharacterized protein</fullName>
    </submittedName>
</protein>
<dbReference type="VEuPathDB" id="ToxoDB:ETH_00040650"/>
<feature type="non-terminal residue" evidence="3">
    <location>
        <position position="1"/>
    </location>
</feature>
<name>U6L2W8_EIMTE</name>
<feature type="region of interest" description="Disordered" evidence="1">
    <location>
        <begin position="60"/>
        <end position="79"/>
    </location>
</feature>
<dbReference type="RefSeq" id="XP_013235250.1">
    <property type="nucleotide sequence ID" value="XM_013379796.1"/>
</dbReference>